<proteinExistence type="predicted"/>
<gene>
    <name evidence="2" type="ORF">NG821_05995</name>
</gene>
<keyword evidence="1" id="KW-0472">Membrane</keyword>
<comment type="caution">
    <text evidence="2">The sequence shown here is derived from an EMBL/GenBank/DDBJ whole genome shotgun (WGS) entry which is preliminary data.</text>
</comment>
<organism evidence="2 3">
    <name type="scientific">Segatella cerevisiae</name>
    <dbReference type="NCBI Taxonomy" id="2053716"/>
    <lineage>
        <taxon>Bacteria</taxon>
        <taxon>Pseudomonadati</taxon>
        <taxon>Bacteroidota</taxon>
        <taxon>Bacteroidia</taxon>
        <taxon>Bacteroidales</taxon>
        <taxon>Prevotellaceae</taxon>
        <taxon>Segatella</taxon>
    </lineage>
</organism>
<keyword evidence="1" id="KW-1133">Transmembrane helix</keyword>
<feature type="transmembrane region" description="Helical" evidence="1">
    <location>
        <begin position="10"/>
        <end position="26"/>
    </location>
</feature>
<keyword evidence="3" id="KW-1185">Reference proteome</keyword>
<evidence type="ECO:0000256" key="1">
    <source>
        <dbReference type="SAM" id="Phobius"/>
    </source>
</evidence>
<accession>A0ABT1BWD9</accession>
<evidence type="ECO:0000313" key="3">
    <source>
        <dbReference type="Proteomes" id="UP001204015"/>
    </source>
</evidence>
<sequence>MNQKKVSKSYLARIVLFLVICAGLMYLTDSFFMSLGILLVLFVLDELVRRWDVKRMQKRQCEEMEKDE</sequence>
<evidence type="ECO:0000313" key="2">
    <source>
        <dbReference type="EMBL" id="MCO6025394.1"/>
    </source>
</evidence>
<keyword evidence="1" id="KW-0812">Transmembrane</keyword>
<dbReference type="EMBL" id="JAMXLY010000017">
    <property type="protein sequence ID" value="MCO6025394.1"/>
    <property type="molecule type" value="Genomic_DNA"/>
</dbReference>
<feature type="transmembrane region" description="Helical" evidence="1">
    <location>
        <begin position="32"/>
        <end position="48"/>
    </location>
</feature>
<name>A0ABT1BWD9_9BACT</name>
<reference evidence="2 3" key="1">
    <citation type="submission" date="2022-06" db="EMBL/GenBank/DDBJ databases">
        <title>A taxonomic note on the genus Prevotella: Description of four novel genera and emended description of the genera Hallella and Xylanibacter.</title>
        <authorList>
            <person name="Hitch T.C.A."/>
        </authorList>
    </citation>
    <scope>NUCLEOTIDE SEQUENCE [LARGE SCALE GENOMIC DNA]</scope>
    <source>
        <strain evidence="2 3">DSM 100619</strain>
    </source>
</reference>
<dbReference type="RefSeq" id="WP_252760753.1">
    <property type="nucleotide sequence ID" value="NZ_JAMXLY010000017.1"/>
</dbReference>
<dbReference type="Proteomes" id="UP001204015">
    <property type="component" value="Unassembled WGS sequence"/>
</dbReference>
<protein>
    <submittedName>
        <fullName evidence="2">Transporter</fullName>
    </submittedName>
</protein>